<gene>
    <name evidence="9 12" type="primary">aroE</name>
    <name evidence="12" type="ORF">I6N95_12095</name>
</gene>
<name>A0A940P655_9ENTE</name>
<dbReference type="NCBIfam" id="NF009200">
    <property type="entry name" value="PRK12548.1"/>
    <property type="match status" value="1"/>
</dbReference>
<keyword evidence="5 9" id="KW-0057">Aromatic amino acid biosynthesis</keyword>
<dbReference type="FunFam" id="3.40.50.10860:FF:000004">
    <property type="entry name" value="Quinate/shikimate dehydrogenase"/>
    <property type="match status" value="1"/>
</dbReference>
<comment type="function">
    <text evidence="9">Involved in the biosynthesis of the chorismate, which leads to the biosynthesis of aromatic amino acids. Catalyzes the reversible NADPH linked reduction of 3-dehydroshikimate (DHSA) to yield shikimate (SA).</text>
</comment>
<feature type="binding site" evidence="9">
    <location>
        <position position="94"/>
    </location>
    <ligand>
        <name>shikimate</name>
        <dbReference type="ChEBI" id="CHEBI:36208"/>
    </ligand>
</feature>
<comment type="caution">
    <text evidence="12">The sequence shown here is derived from an EMBL/GenBank/DDBJ whole genome shotgun (WGS) entry which is preliminary data.</text>
</comment>
<feature type="binding site" evidence="9">
    <location>
        <position position="264"/>
    </location>
    <ligand>
        <name>shikimate</name>
        <dbReference type="ChEBI" id="CHEBI:36208"/>
    </ligand>
</feature>
<comment type="catalytic activity">
    <reaction evidence="7">
        <text>shikimate + NAD(+) = 3-dehydroshikimate + NADH + H(+)</text>
        <dbReference type="Rhea" id="RHEA:17741"/>
        <dbReference type="ChEBI" id="CHEBI:15378"/>
        <dbReference type="ChEBI" id="CHEBI:16630"/>
        <dbReference type="ChEBI" id="CHEBI:36208"/>
        <dbReference type="ChEBI" id="CHEBI:57540"/>
        <dbReference type="ChEBI" id="CHEBI:57945"/>
    </reaction>
</comment>
<dbReference type="InterPro" id="IPR011342">
    <property type="entry name" value="Shikimate_DH"/>
</dbReference>
<dbReference type="EC" id="1.1.1.25" evidence="9"/>
<dbReference type="InterPro" id="IPR013708">
    <property type="entry name" value="Shikimate_DH-bd_N"/>
</dbReference>
<evidence type="ECO:0000256" key="5">
    <source>
        <dbReference type="ARBA" id="ARBA00023141"/>
    </source>
</evidence>
<dbReference type="EMBL" id="JAEEGA010000007">
    <property type="protein sequence ID" value="MBP1041750.1"/>
    <property type="molecule type" value="Genomic_DNA"/>
</dbReference>
<dbReference type="Gene3D" id="3.40.50.10860">
    <property type="entry name" value="Leucine Dehydrogenase, chain A, domain 1"/>
    <property type="match status" value="1"/>
</dbReference>
<feature type="binding site" evidence="9">
    <location>
        <begin position="22"/>
        <end position="24"/>
    </location>
    <ligand>
        <name>shikimate</name>
        <dbReference type="ChEBI" id="CHEBI:36208"/>
    </ligand>
</feature>
<evidence type="ECO:0000256" key="3">
    <source>
        <dbReference type="ARBA" id="ARBA00022857"/>
    </source>
</evidence>
<feature type="domain" description="Shikimate dehydrogenase substrate binding N-terminal" evidence="10">
    <location>
        <begin position="14"/>
        <end position="96"/>
    </location>
</feature>
<dbReference type="GO" id="GO:0050661">
    <property type="term" value="F:NADP binding"/>
    <property type="evidence" value="ECO:0007669"/>
    <property type="project" value="InterPro"/>
</dbReference>
<feature type="binding site" evidence="9">
    <location>
        <position position="234"/>
    </location>
    <ligand>
        <name>NADP(+)</name>
        <dbReference type="ChEBI" id="CHEBI:58349"/>
    </ligand>
</feature>
<dbReference type="InterPro" id="IPR046346">
    <property type="entry name" value="Aminoacid_DH-like_N_sf"/>
</dbReference>
<evidence type="ECO:0000256" key="7">
    <source>
        <dbReference type="ARBA" id="ARBA00052329"/>
    </source>
</evidence>
<dbReference type="GO" id="GO:0008652">
    <property type="term" value="P:amino acid biosynthetic process"/>
    <property type="evidence" value="ECO:0007669"/>
    <property type="project" value="UniProtKB-KW"/>
</dbReference>
<evidence type="ECO:0000256" key="1">
    <source>
        <dbReference type="ARBA" id="ARBA00004871"/>
    </source>
</evidence>
<evidence type="ECO:0000313" key="13">
    <source>
        <dbReference type="Proteomes" id="UP000674938"/>
    </source>
</evidence>
<feature type="active site" description="Proton acceptor" evidence="9">
    <location>
        <position position="73"/>
    </location>
</feature>
<dbReference type="GO" id="GO:0004764">
    <property type="term" value="F:shikimate 3-dehydrogenase (NADP+) activity"/>
    <property type="evidence" value="ECO:0007669"/>
    <property type="project" value="UniProtKB-UniRule"/>
</dbReference>
<comment type="caution">
    <text evidence="9">Lacks conserved residue(s) required for the propagation of feature annotation.</text>
</comment>
<comment type="catalytic activity">
    <reaction evidence="6">
        <text>L-quinate + NAD(+) = 3-dehydroquinate + NADH + H(+)</text>
        <dbReference type="Rhea" id="RHEA:22364"/>
        <dbReference type="ChEBI" id="CHEBI:15378"/>
        <dbReference type="ChEBI" id="CHEBI:29751"/>
        <dbReference type="ChEBI" id="CHEBI:32364"/>
        <dbReference type="ChEBI" id="CHEBI:57540"/>
        <dbReference type="ChEBI" id="CHEBI:57945"/>
        <dbReference type="EC" id="1.1.1.24"/>
    </reaction>
</comment>
<evidence type="ECO:0000256" key="2">
    <source>
        <dbReference type="ARBA" id="ARBA00022605"/>
    </source>
</evidence>
<dbReference type="GO" id="GO:0030266">
    <property type="term" value="F:quinate 3-dehydrogenase (NAD+) activity"/>
    <property type="evidence" value="ECO:0007669"/>
    <property type="project" value="UniProtKB-EC"/>
</dbReference>
<dbReference type="RefSeq" id="WP_209528183.1">
    <property type="nucleotide sequence ID" value="NZ_JAEEGA010000007.1"/>
</dbReference>
<sequence length="288" mass="30601">MEKRISGTTGLLGLIGSPVGHSGSPAMYNYSFEQLNLDYVYLAFDIKVEEVKCAIESIKTLKMRGCNVTMPCKTAVVKYLDQLSPAAEMVGAVNTIVNDGQKLIGHITDGQGFVANLRVHGVEVADKKTVVLGAGGAATAIQVQLALEGAQAVTIFNQKDQFFENGQRTVEKISQGVPDCQVALLDLADELKLKQAISEADILINATTVGMGNTSETPVNDISVFHSGLVVADAIYNPAVTQLLSDGAAKGCQVIGGKGMLLRQGAEAFKLYTGLEMPVADVEKRYFS</sequence>
<keyword evidence="2 9" id="KW-0028">Amino-acid biosynthesis</keyword>
<accession>A0A940P655</accession>
<dbReference type="FunFam" id="3.40.50.720:FF:000086">
    <property type="entry name" value="Quinate/shikimate dehydrogenase"/>
    <property type="match status" value="1"/>
</dbReference>
<comment type="pathway">
    <text evidence="8">Aromatic compound metabolism; 3,4-dihydroxybenzoate biosynthesis; 3-dehydroquinate from D-quinate (NAD(+) route).</text>
</comment>
<dbReference type="CDD" id="cd01065">
    <property type="entry name" value="NAD_bind_Shikimate_DH"/>
    <property type="match status" value="1"/>
</dbReference>
<comment type="subunit">
    <text evidence="9">Homodimer.</text>
</comment>
<keyword evidence="13" id="KW-1185">Reference proteome</keyword>
<dbReference type="Proteomes" id="UP000674938">
    <property type="component" value="Unassembled WGS sequence"/>
</dbReference>
<reference evidence="12" key="1">
    <citation type="submission" date="2020-12" db="EMBL/GenBank/DDBJ databases">
        <title>Vagococcus allomyrinae sp. nov. and Enterococcus lavae sp. nov., isolated from the larvae of Allomyrina dichotoma.</title>
        <authorList>
            <person name="Lee S.D."/>
        </authorList>
    </citation>
    <scope>NUCLEOTIDE SEQUENCE</scope>
    <source>
        <strain evidence="12">BWB3-3</strain>
    </source>
</reference>
<protein>
    <recommendedName>
        <fullName evidence="9">Shikimate dehydrogenase (NADP(+))</fullName>
        <shortName evidence="9">SDH</shortName>
        <ecNumber evidence="9">1.1.1.25</ecNumber>
    </recommendedName>
</protein>
<evidence type="ECO:0000256" key="4">
    <source>
        <dbReference type="ARBA" id="ARBA00023002"/>
    </source>
</evidence>
<comment type="similarity">
    <text evidence="9">Belongs to the shikimate dehydrogenase family.</text>
</comment>
<proteinExistence type="inferred from homology"/>
<dbReference type="HAMAP" id="MF_00222">
    <property type="entry name" value="Shikimate_DH_AroE"/>
    <property type="match status" value="1"/>
</dbReference>
<dbReference type="Gene3D" id="3.40.50.720">
    <property type="entry name" value="NAD(P)-binding Rossmann-like Domain"/>
    <property type="match status" value="1"/>
</dbReference>
<dbReference type="SUPFAM" id="SSF51735">
    <property type="entry name" value="NAD(P)-binding Rossmann-fold domains"/>
    <property type="match status" value="1"/>
</dbReference>
<comment type="pathway">
    <text evidence="1 9">Metabolic intermediate biosynthesis; chorismate biosynthesis; chorismate from D-erythrose 4-phosphate and phosphoenolpyruvate: step 4/7.</text>
</comment>
<evidence type="ECO:0000313" key="12">
    <source>
        <dbReference type="EMBL" id="MBP1041750.1"/>
    </source>
</evidence>
<dbReference type="GO" id="GO:0009423">
    <property type="term" value="P:chorismate biosynthetic process"/>
    <property type="evidence" value="ECO:0007669"/>
    <property type="project" value="UniProtKB-UniRule"/>
</dbReference>
<dbReference type="Pfam" id="PF18317">
    <property type="entry name" value="SDH_C"/>
    <property type="match status" value="1"/>
</dbReference>
<dbReference type="NCBIfam" id="TIGR00507">
    <property type="entry name" value="aroE"/>
    <property type="match status" value="1"/>
</dbReference>
<dbReference type="PANTHER" id="PTHR21089:SF1">
    <property type="entry name" value="BIFUNCTIONAL 3-DEHYDROQUINATE DEHYDRATASE_SHIKIMATE DEHYDROGENASE, CHLOROPLASTIC"/>
    <property type="match status" value="1"/>
</dbReference>
<evidence type="ECO:0000256" key="8">
    <source>
        <dbReference type="ARBA" id="ARBA00060613"/>
    </source>
</evidence>
<comment type="catalytic activity">
    <reaction evidence="9">
        <text>shikimate + NADP(+) = 3-dehydroshikimate + NADPH + H(+)</text>
        <dbReference type="Rhea" id="RHEA:17737"/>
        <dbReference type="ChEBI" id="CHEBI:15378"/>
        <dbReference type="ChEBI" id="CHEBI:16630"/>
        <dbReference type="ChEBI" id="CHEBI:36208"/>
        <dbReference type="ChEBI" id="CHEBI:57783"/>
        <dbReference type="ChEBI" id="CHEBI:58349"/>
        <dbReference type="EC" id="1.1.1.25"/>
    </reaction>
</comment>
<evidence type="ECO:0000259" key="10">
    <source>
        <dbReference type="Pfam" id="PF08501"/>
    </source>
</evidence>
<keyword evidence="3 9" id="KW-0521">NADP</keyword>
<feature type="domain" description="SDH C-terminal" evidence="11">
    <location>
        <begin position="259"/>
        <end position="284"/>
    </location>
</feature>
<dbReference type="GO" id="GO:0019632">
    <property type="term" value="P:shikimate metabolic process"/>
    <property type="evidence" value="ECO:0007669"/>
    <property type="project" value="InterPro"/>
</dbReference>
<evidence type="ECO:0000259" key="11">
    <source>
        <dbReference type="Pfam" id="PF18317"/>
    </source>
</evidence>
<organism evidence="12 13">
    <name type="scientific">Vagococcus allomyrinae</name>
    <dbReference type="NCBI Taxonomy" id="2794353"/>
    <lineage>
        <taxon>Bacteria</taxon>
        <taxon>Bacillati</taxon>
        <taxon>Bacillota</taxon>
        <taxon>Bacilli</taxon>
        <taxon>Lactobacillales</taxon>
        <taxon>Enterococcaceae</taxon>
        <taxon>Vagococcus</taxon>
    </lineage>
</organism>
<dbReference type="InterPro" id="IPR022893">
    <property type="entry name" value="Shikimate_DH_fam"/>
</dbReference>
<evidence type="ECO:0000256" key="6">
    <source>
        <dbReference type="ARBA" id="ARBA00051639"/>
    </source>
</evidence>
<feature type="binding site" evidence="9">
    <location>
        <position position="109"/>
    </location>
    <ligand>
        <name>shikimate</name>
        <dbReference type="ChEBI" id="CHEBI:36208"/>
    </ligand>
</feature>
<evidence type="ECO:0000256" key="9">
    <source>
        <dbReference type="HAMAP-Rule" id="MF_00222"/>
    </source>
</evidence>
<dbReference type="GO" id="GO:0009073">
    <property type="term" value="P:aromatic amino acid family biosynthetic process"/>
    <property type="evidence" value="ECO:0007669"/>
    <property type="project" value="UniProtKB-KW"/>
</dbReference>
<dbReference type="InterPro" id="IPR036291">
    <property type="entry name" value="NAD(P)-bd_dom_sf"/>
</dbReference>
<feature type="binding site" evidence="9">
    <location>
        <position position="69"/>
    </location>
    <ligand>
        <name>shikimate</name>
        <dbReference type="ChEBI" id="CHEBI:36208"/>
    </ligand>
</feature>
<dbReference type="PANTHER" id="PTHR21089">
    <property type="entry name" value="SHIKIMATE DEHYDROGENASE"/>
    <property type="match status" value="1"/>
</dbReference>
<feature type="binding site" evidence="9">
    <location>
        <begin position="133"/>
        <end position="137"/>
    </location>
    <ligand>
        <name>NADP(+)</name>
        <dbReference type="ChEBI" id="CHEBI:58349"/>
    </ligand>
</feature>
<dbReference type="AlphaFoldDB" id="A0A940P655"/>
<feature type="binding site" evidence="9">
    <location>
        <position position="236"/>
    </location>
    <ligand>
        <name>shikimate</name>
        <dbReference type="ChEBI" id="CHEBI:36208"/>
    </ligand>
</feature>
<keyword evidence="4 9" id="KW-0560">Oxidoreductase</keyword>
<dbReference type="SUPFAM" id="SSF53223">
    <property type="entry name" value="Aminoacid dehydrogenase-like, N-terminal domain"/>
    <property type="match status" value="1"/>
</dbReference>
<dbReference type="InterPro" id="IPR041121">
    <property type="entry name" value="SDH_C"/>
</dbReference>
<feature type="binding site" evidence="9">
    <location>
        <position position="257"/>
    </location>
    <ligand>
        <name>NADP(+)</name>
        <dbReference type="ChEBI" id="CHEBI:58349"/>
    </ligand>
</feature>
<dbReference type="Pfam" id="PF08501">
    <property type="entry name" value="Shikimate_dh_N"/>
    <property type="match status" value="1"/>
</dbReference>